<dbReference type="Gene3D" id="3.30.420.610">
    <property type="entry name" value="LOTUS domain-like"/>
    <property type="match status" value="1"/>
</dbReference>
<proteinExistence type="evidence at transcript level"/>
<dbReference type="InterPro" id="IPR036514">
    <property type="entry name" value="SGNH_hydro_sf"/>
</dbReference>
<dbReference type="InterPro" id="IPR033447">
    <property type="entry name" value="OSK"/>
</dbReference>
<evidence type="ECO:0000313" key="3">
    <source>
        <dbReference type="EMBL" id="QFQ59543.1"/>
    </source>
</evidence>
<accession>A0A5P8HXI1</accession>
<dbReference type="VEuPathDB" id="VectorBase:LLONM1_011250"/>
<evidence type="ECO:0000259" key="2">
    <source>
        <dbReference type="Pfam" id="PF17182"/>
    </source>
</evidence>
<dbReference type="Pfam" id="PF17182">
    <property type="entry name" value="OSK"/>
    <property type="match status" value="1"/>
</dbReference>
<dbReference type="EMBL" id="MN122118">
    <property type="protein sequence ID" value="QFQ59543.1"/>
    <property type="molecule type" value="mRNA"/>
</dbReference>
<protein>
    <submittedName>
        <fullName evidence="3">Oskar</fullName>
    </submittedName>
</protein>
<name>A0A5P8HXI1_LUTLO</name>
<dbReference type="InterPro" id="IPR041966">
    <property type="entry name" value="LOTUS-like"/>
</dbReference>
<reference evidence="3" key="1">
    <citation type="journal article" date="2019" name="Elife">
        <title>Embryo polarity in moth flies and mosquitoes relies on distinct old genes with localized transcript isoforms.</title>
        <authorList>
            <person name="Yoon Y."/>
            <person name="Klomp J."/>
            <person name="Martin-Martin I."/>
            <person name="Criscione F."/>
            <person name="Calvo E."/>
            <person name="Ribeiro J."/>
            <person name="Schmidt-Ott U."/>
        </authorList>
    </citation>
    <scope>NUCLEOTIDE SEQUENCE</scope>
</reference>
<sequence length="336" mass="38601">MHLHQKICEIKSILALYPHGATYDIISEDYAELVGEPIGWSYAEFFLIMNNLNSICYSRDFYGNIHWTSMSPKTSHIRRMVQLQKNPHRRRKTTTIGPCNFDGPPRKKQMRMKQAPPPPQSEESEEIEVDSSVEDTDETFQSCQDPFNPHLYEYQMIGDDFFLALARLELGFMALPGVKIQQSGLCISGQTIRGAIEHLNRMRRGSVSKRVIINLGTVDLLHGRDVLDIKTEYRMLLSQLKEMGIHAIVTTLPPIANHSYHSTIKPNWEKLNAFLRRQRNCIDIASGMMQNGRTLFSCYQGEAKHVSGSSRPHVLWNRIGRQRILKAMKAYLIEKL</sequence>
<feature type="domain" description="OSK" evidence="2">
    <location>
        <begin position="138"/>
        <end position="330"/>
    </location>
</feature>
<evidence type="ECO:0000256" key="1">
    <source>
        <dbReference type="SAM" id="MobiDB-lite"/>
    </source>
</evidence>
<dbReference type="Gene3D" id="3.40.50.1110">
    <property type="entry name" value="SGNH hydrolase"/>
    <property type="match status" value="1"/>
</dbReference>
<dbReference type="AlphaFoldDB" id="A0A5P8HXI1"/>
<dbReference type="VEuPathDB" id="VectorBase:LLOJ008132"/>
<feature type="region of interest" description="Disordered" evidence="1">
    <location>
        <begin position="83"/>
        <end position="127"/>
    </location>
</feature>
<dbReference type="SUPFAM" id="SSF52266">
    <property type="entry name" value="SGNH hydrolase"/>
    <property type="match status" value="1"/>
</dbReference>
<organism evidence="3">
    <name type="scientific">Lutzomyia longipalpis</name>
    <name type="common">Sand fly</name>
    <dbReference type="NCBI Taxonomy" id="7200"/>
    <lineage>
        <taxon>Eukaryota</taxon>
        <taxon>Metazoa</taxon>
        <taxon>Ecdysozoa</taxon>
        <taxon>Arthropoda</taxon>
        <taxon>Hexapoda</taxon>
        <taxon>Insecta</taxon>
        <taxon>Pterygota</taxon>
        <taxon>Neoptera</taxon>
        <taxon>Endopterygota</taxon>
        <taxon>Diptera</taxon>
        <taxon>Nematocera</taxon>
        <taxon>Psychodoidea</taxon>
        <taxon>Psychodidae</taxon>
        <taxon>Lutzomyia</taxon>
        <taxon>Lutzomyia</taxon>
    </lineage>
</organism>